<dbReference type="AlphaFoldDB" id="A0A1Y5Q7P0"/>
<sequence length="38" mass="4206">MVLIDKYTKLLLGYIPIISALTDASYFIKCSRLAGKSV</sequence>
<proteinExistence type="predicted"/>
<reference evidence="1" key="1">
    <citation type="submission" date="2016-03" db="EMBL/GenBank/DDBJ databases">
        <authorList>
            <person name="Ploux O."/>
        </authorList>
    </citation>
    <scope>NUCLEOTIDE SEQUENCE</scope>
    <source>
        <strain evidence="1">UC10</strain>
    </source>
</reference>
<accession>A0A1Y5Q7P0</accession>
<evidence type="ECO:0000313" key="1">
    <source>
        <dbReference type="EMBL" id="SBV35857.1"/>
    </source>
</evidence>
<dbReference type="EMBL" id="FLTS01000001">
    <property type="protein sequence ID" value="SBV35857.1"/>
    <property type="molecule type" value="Genomic_DNA"/>
</dbReference>
<organism evidence="1">
    <name type="scientific">uncultured Stenotrophomonas sp</name>
    <dbReference type="NCBI Taxonomy" id="165438"/>
    <lineage>
        <taxon>Bacteria</taxon>
        <taxon>Pseudomonadati</taxon>
        <taxon>Pseudomonadota</taxon>
        <taxon>Gammaproteobacteria</taxon>
        <taxon>Lysobacterales</taxon>
        <taxon>Lysobacteraceae</taxon>
        <taxon>Stenotrophomonas</taxon>
        <taxon>environmental samples</taxon>
    </lineage>
</organism>
<gene>
    <name evidence="1" type="ORF">STPYR_10787</name>
</gene>
<name>A0A1Y5Q7P0_9GAMM</name>
<protein>
    <submittedName>
        <fullName evidence="1">Uncharacterized protein</fullName>
    </submittedName>
</protein>